<protein>
    <submittedName>
        <fullName evidence="1">Uncharacterized protein</fullName>
    </submittedName>
</protein>
<reference evidence="1 2" key="1">
    <citation type="submission" date="2021-06" db="EMBL/GenBank/DDBJ databases">
        <title>Caerostris extrusa draft genome.</title>
        <authorList>
            <person name="Kono N."/>
            <person name="Arakawa K."/>
        </authorList>
    </citation>
    <scope>NUCLEOTIDE SEQUENCE [LARGE SCALE GENOMIC DNA]</scope>
</reference>
<dbReference type="Proteomes" id="UP001054945">
    <property type="component" value="Unassembled WGS sequence"/>
</dbReference>
<accession>A0AAV4SD96</accession>
<name>A0AAV4SD96_CAEEX</name>
<organism evidence="1 2">
    <name type="scientific">Caerostris extrusa</name>
    <name type="common">Bark spider</name>
    <name type="synonym">Caerostris bankana</name>
    <dbReference type="NCBI Taxonomy" id="172846"/>
    <lineage>
        <taxon>Eukaryota</taxon>
        <taxon>Metazoa</taxon>
        <taxon>Ecdysozoa</taxon>
        <taxon>Arthropoda</taxon>
        <taxon>Chelicerata</taxon>
        <taxon>Arachnida</taxon>
        <taxon>Araneae</taxon>
        <taxon>Araneomorphae</taxon>
        <taxon>Entelegynae</taxon>
        <taxon>Araneoidea</taxon>
        <taxon>Araneidae</taxon>
        <taxon>Caerostris</taxon>
    </lineage>
</organism>
<comment type="caution">
    <text evidence="1">The sequence shown here is derived from an EMBL/GenBank/DDBJ whole genome shotgun (WGS) entry which is preliminary data.</text>
</comment>
<dbReference type="EMBL" id="BPLR01009510">
    <property type="protein sequence ID" value="GIY32438.1"/>
    <property type="molecule type" value="Genomic_DNA"/>
</dbReference>
<sequence length="90" mass="10063">MLGFRIGDLTWTGIREDRFQSMIFQHRLILLEGITPNSRKTGLCIGASPTIVLQMGDGQHSSLPGTEFHSLAMPETLTQIPFITKIENYS</sequence>
<keyword evidence="2" id="KW-1185">Reference proteome</keyword>
<gene>
    <name evidence="1" type="ORF">CEXT_85651</name>
</gene>
<proteinExistence type="predicted"/>
<dbReference type="AlphaFoldDB" id="A0AAV4SD96"/>
<evidence type="ECO:0000313" key="2">
    <source>
        <dbReference type="Proteomes" id="UP001054945"/>
    </source>
</evidence>
<evidence type="ECO:0000313" key="1">
    <source>
        <dbReference type="EMBL" id="GIY32438.1"/>
    </source>
</evidence>